<dbReference type="Pfam" id="PF07209">
    <property type="entry name" value="DUF1415"/>
    <property type="match status" value="1"/>
</dbReference>
<dbReference type="InterPro" id="IPR009858">
    <property type="entry name" value="DUF1415"/>
</dbReference>
<sequence length="187" mass="21642">MRPLTDDEAIFDATRHWLLQAVIGLNLCPFAKNVYVKNLIRYVIIRACEEPVILADIETEIRHLSATDSTELDTTLLILPDGFHDFDDFNGFLPRAERLLKRTKMTGVLQIASFHPEYRFADSRPDDIENYSNRAPYPILHLLRESSIATGLLAFPDASVIYERNQETLRRLGLEGWNDRMRNQFHP</sequence>
<reference evidence="1 2" key="1">
    <citation type="submission" date="2017-10" db="EMBL/GenBank/DDBJ databases">
        <title>Two draft genome sequences of Pusillimonas sp. strains isolated from a nitrate- and radionuclide-contaminated groundwater in Russia.</title>
        <authorList>
            <person name="Grouzdev D.S."/>
            <person name="Tourova T.P."/>
            <person name="Goeva M.A."/>
            <person name="Babich T.L."/>
            <person name="Sokolova D.S."/>
            <person name="Abdullin R."/>
            <person name="Poltaraus A.B."/>
            <person name="Toshchakov S.V."/>
            <person name="Nazina T.N."/>
        </authorList>
    </citation>
    <scope>NUCLEOTIDE SEQUENCE [LARGE SCALE GENOMIC DNA]</scope>
    <source>
        <strain evidence="1 2">JR1/69-2-13</strain>
    </source>
</reference>
<gene>
    <name evidence="1" type="ORF">CR155_09415</name>
</gene>
<dbReference type="RefSeq" id="WP_102069769.1">
    <property type="nucleotide sequence ID" value="NZ_PDNV01000005.1"/>
</dbReference>
<proteinExistence type="predicted"/>
<protein>
    <submittedName>
        <fullName evidence="1">Peptidase</fullName>
    </submittedName>
</protein>
<dbReference type="AlphaFoldDB" id="A0A2N4UGZ1"/>
<keyword evidence="2" id="KW-1185">Reference proteome</keyword>
<dbReference type="EMBL" id="PDNV01000005">
    <property type="protein sequence ID" value="PLC54311.1"/>
    <property type="molecule type" value="Genomic_DNA"/>
</dbReference>
<organism evidence="1 2">
    <name type="scientific">Pollutimonas nitritireducens</name>
    <dbReference type="NCBI Taxonomy" id="2045209"/>
    <lineage>
        <taxon>Bacteria</taxon>
        <taxon>Pseudomonadati</taxon>
        <taxon>Pseudomonadota</taxon>
        <taxon>Betaproteobacteria</taxon>
        <taxon>Burkholderiales</taxon>
        <taxon>Alcaligenaceae</taxon>
        <taxon>Pollutimonas</taxon>
    </lineage>
</organism>
<comment type="caution">
    <text evidence="1">The sequence shown here is derived from an EMBL/GenBank/DDBJ whole genome shotgun (WGS) entry which is preliminary data.</text>
</comment>
<dbReference type="Proteomes" id="UP000234328">
    <property type="component" value="Unassembled WGS sequence"/>
</dbReference>
<evidence type="ECO:0000313" key="2">
    <source>
        <dbReference type="Proteomes" id="UP000234328"/>
    </source>
</evidence>
<dbReference type="OrthoDB" id="277390at2"/>
<accession>A0A2N4UGZ1</accession>
<evidence type="ECO:0000313" key="1">
    <source>
        <dbReference type="EMBL" id="PLC54311.1"/>
    </source>
</evidence>
<name>A0A2N4UGZ1_9BURK</name>